<dbReference type="EMBL" id="UYJE01000087">
    <property type="protein sequence ID" value="VDH89972.1"/>
    <property type="molecule type" value="Genomic_DNA"/>
</dbReference>
<evidence type="ECO:0000256" key="1">
    <source>
        <dbReference type="SAM" id="Phobius"/>
    </source>
</evidence>
<organism evidence="2 3">
    <name type="scientific">Mytilus galloprovincialis</name>
    <name type="common">Mediterranean mussel</name>
    <dbReference type="NCBI Taxonomy" id="29158"/>
    <lineage>
        <taxon>Eukaryota</taxon>
        <taxon>Metazoa</taxon>
        <taxon>Spiralia</taxon>
        <taxon>Lophotrochozoa</taxon>
        <taxon>Mollusca</taxon>
        <taxon>Bivalvia</taxon>
        <taxon>Autobranchia</taxon>
        <taxon>Pteriomorphia</taxon>
        <taxon>Mytilida</taxon>
        <taxon>Mytiloidea</taxon>
        <taxon>Mytilidae</taxon>
        <taxon>Mytilinae</taxon>
        <taxon>Mytilus</taxon>
    </lineage>
</organism>
<evidence type="ECO:0000313" key="2">
    <source>
        <dbReference type="EMBL" id="VDH89972.1"/>
    </source>
</evidence>
<dbReference type="OrthoDB" id="6088219at2759"/>
<proteinExistence type="predicted"/>
<reference evidence="2" key="1">
    <citation type="submission" date="2018-11" db="EMBL/GenBank/DDBJ databases">
        <authorList>
            <person name="Alioto T."/>
            <person name="Alioto T."/>
        </authorList>
    </citation>
    <scope>NUCLEOTIDE SEQUENCE</scope>
</reference>
<dbReference type="Proteomes" id="UP000596742">
    <property type="component" value="Unassembled WGS sequence"/>
</dbReference>
<keyword evidence="1" id="KW-0472">Membrane</keyword>
<evidence type="ECO:0000313" key="3">
    <source>
        <dbReference type="Proteomes" id="UP000596742"/>
    </source>
</evidence>
<keyword evidence="3" id="KW-1185">Reference proteome</keyword>
<accession>A0A8B6BF96</accession>
<keyword evidence="1" id="KW-0812">Transmembrane</keyword>
<feature type="transmembrane region" description="Helical" evidence="1">
    <location>
        <begin position="373"/>
        <end position="393"/>
    </location>
</feature>
<name>A0A8B6BF96_MYTGA</name>
<sequence>MRTDFANNELQSAGEVALLVVGSIPVIGDIIRLFTDRPNQRYDIERGLREINGNLKVLNNNIKKIGIKVEELSKKIDLSVLKNQVATDKREISNCYEDFLLFLPNPLSRAEQDRLKNCYSKFSYIRQIGSILKNDKLTFMQKPIFDQIIEVTGYCDGERIKDVFGFLLGIYIEGCIALITSEVLEYGEESTTFKDECVTTLRVSTNVLKDIFFSCKKVPCNKYIQVMTDILKANQTSVIELQLQAVFPWFKFVIVSLRRGKSSGIALYNLHVFNYIALSSSGYVYRVIIWSTYYFFIYNFGDTYGVGYKENEVEYMYNGQYLIETTTNGLTMLQGFFANIHMIPPICNHDVNHDIDSNIKDLQSQNNKSIPGWSIALIVISAVIALIIAFCIYQCCRN</sequence>
<gene>
    <name evidence="2" type="ORF">MGAL_10B010525</name>
</gene>
<comment type="caution">
    <text evidence="2">The sequence shown here is derived from an EMBL/GenBank/DDBJ whole genome shotgun (WGS) entry which is preliminary data.</text>
</comment>
<dbReference type="AlphaFoldDB" id="A0A8B6BF96"/>
<keyword evidence="1" id="KW-1133">Transmembrane helix</keyword>
<protein>
    <submittedName>
        <fullName evidence="2">Uncharacterized protein</fullName>
    </submittedName>
</protein>